<accession>W4FGC3</accession>
<name>W4FGC3_APHAT</name>
<gene>
    <name evidence="2" type="ORF">H257_17471</name>
</gene>
<dbReference type="OrthoDB" id="67847at2759"/>
<protein>
    <recommendedName>
        <fullName evidence="3">Thaumatin-like protein</fullName>
    </recommendedName>
</protein>
<evidence type="ECO:0000313" key="2">
    <source>
        <dbReference type="EMBL" id="ETV65919.1"/>
    </source>
</evidence>
<dbReference type="PROSITE" id="PS51367">
    <property type="entry name" value="THAUMATIN_2"/>
    <property type="match status" value="1"/>
</dbReference>
<dbReference type="InterPro" id="IPR037176">
    <property type="entry name" value="Osmotin/thaumatin-like_sf"/>
</dbReference>
<reference evidence="2" key="1">
    <citation type="submission" date="2013-12" db="EMBL/GenBank/DDBJ databases">
        <title>The Genome Sequence of Aphanomyces astaci APO3.</title>
        <authorList>
            <consortium name="The Broad Institute Genomics Platform"/>
            <person name="Russ C."/>
            <person name="Tyler B."/>
            <person name="van West P."/>
            <person name="Dieguez-Uribeondo J."/>
            <person name="Young S.K."/>
            <person name="Zeng Q."/>
            <person name="Gargeya S."/>
            <person name="Fitzgerald M."/>
            <person name="Abouelleil A."/>
            <person name="Alvarado L."/>
            <person name="Chapman S.B."/>
            <person name="Gainer-Dewar J."/>
            <person name="Goldberg J."/>
            <person name="Griggs A."/>
            <person name="Gujja S."/>
            <person name="Hansen M."/>
            <person name="Howarth C."/>
            <person name="Imamovic A."/>
            <person name="Ireland A."/>
            <person name="Larimer J."/>
            <person name="McCowan C."/>
            <person name="Murphy C."/>
            <person name="Pearson M."/>
            <person name="Poon T.W."/>
            <person name="Priest M."/>
            <person name="Roberts A."/>
            <person name="Saif S."/>
            <person name="Shea T."/>
            <person name="Sykes S."/>
            <person name="Wortman J."/>
            <person name="Nusbaum C."/>
            <person name="Birren B."/>
        </authorList>
    </citation>
    <scope>NUCLEOTIDE SEQUENCE [LARGE SCALE GENOMIC DNA]</scope>
    <source>
        <strain evidence="2">APO3</strain>
    </source>
</reference>
<evidence type="ECO:0000256" key="1">
    <source>
        <dbReference type="SAM" id="SignalP"/>
    </source>
</evidence>
<proteinExistence type="predicted"/>
<dbReference type="InterPro" id="IPR001938">
    <property type="entry name" value="Thaumatin"/>
</dbReference>
<dbReference type="Gene3D" id="2.60.110.10">
    <property type="entry name" value="Thaumatin"/>
    <property type="match status" value="1"/>
</dbReference>
<sequence>MLPRCVFFFLVIAWVPSTFAASFEFRSQCSYPVDVYDNAVTCTLQPNSTGCGVTANAPWSGMFRHSSNEQATLAEFSIAGGKVWYDISTVPPGSGTCTSLAECMRVTAKVGFNVAMSIFPNGPSRNDPMYNCQYVVCYANGCHDAYQYPSDDIKTKSCPDTTNFVVTFCPDLPP</sequence>
<dbReference type="AlphaFoldDB" id="W4FGC3"/>
<dbReference type="GeneID" id="20819467"/>
<dbReference type="PANTHER" id="PTHR31737:SF2">
    <property type="entry name" value="PROTEIN TOS1"/>
    <property type="match status" value="1"/>
</dbReference>
<dbReference type="RefSeq" id="XP_009844574.1">
    <property type="nucleotide sequence ID" value="XM_009846272.1"/>
</dbReference>
<feature type="signal peptide" evidence="1">
    <location>
        <begin position="1"/>
        <end position="20"/>
    </location>
</feature>
<organism evidence="2">
    <name type="scientific">Aphanomyces astaci</name>
    <name type="common">Crayfish plague agent</name>
    <dbReference type="NCBI Taxonomy" id="112090"/>
    <lineage>
        <taxon>Eukaryota</taxon>
        <taxon>Sar</taxon>
        <taxon>Stramenopiles</taxon>
        <taxon>Oomycota</taxon>
        <taxon>Saprolegniomycetes</taxon>
        <taxon>Saprolegniales</taxon>
        <taxon>Verrucalvaceae</taxon>
        <taxon>Aphanomyces</taxon>
    </lineage>
</organism>
<keyword evidence="1" id="KW-0732">Signal</keyword>
<dbReference type="SUPFAM" id="SSF49870">
    <property type="entry name" value="Osmotin, thaumatin-like protein"/>
    <property type="match status" value="1"/>
</dbReference>
<evidence type="ECO:0008006" key="3">
    <source>
        <dbReference type="Google" id="ProtNLM"/>
    </source>
</evidence>
<dbReference type="VEuPathDB" id="FungiDB:H257_17471"/>
<dbReference type="EMBL" id="KI913221">
    <property type="protein sequence ID" value="ETV65919.1"/>
    <property type="molecule type" value="Genomic_DNA"/>
</dbReference>
<feature type="chain" id="PRO_5004840074" description="Thaumatin-like protein" evidence="1">
    <location>
        <begin position="21"/>
        <end position="174"/>
    </location>
</feature>
<dbReference type="PANTHER" id="PTHR31737">
    <property type="entry name" value="PROTEIN TOS1"/>
    <property type="match status" value="1"/>
</dbReference>
<dbReference type="SMART" id="SM00205">
    <property type="entry name" value="THN"/>
    <property type="match status" value="1"/>
</dbReference>